<dbReference type="PANTHER" id="PTHR43807:SF20">
    <property type="entry name" value="FI04487P"/>
    <property type="match status" value="1"/>
</dbReference>
<dbReference type="InterPro" id="IPR016187">
    <property type="entry name" value="CTDL_fold"/>
</dbReference>
<evidence type="ECO:0000313" key="10">
    <source>
        <dbReference type="Proteomes" id="UP001164746"/>
    </source>
</evidence>
<dbReference type="SUPFAM" id="SSF56436">
    <property type="entry name" value="C-type lectin-like"/>
    <property type="match status" value="1"/>
</dbReference>
<dbReference type="InterPro" id="IPR015424">
    <property type="entry name" value="PyrdxlP-dep_Trfase"/>
</dbReference>
<evidence type="ECO:0000256" key="4">
    <source>
        <dbReference type="ARBA" id="ARBA00022679"/>
    </source>
</evidence>
<dbReference type="EC" id="2.6.1.7" evidence="2"/>
<proteinExistence type="predicted"/>
<keyword evidence="7" id="KW-0732">Signal</keyword>
<name>A0ABY7GAJ0_MYAAR</name>
<comment type="cofactor">
    <cofactor evidence="1">
        <name>pyridoxal 5'-phosphate</name>
        <dbReference type="ChEBI" id="CHEBI:597326"/>
    </cofactor>
</comment>
<accession>A0ABY7GAJ0</accession>
<comment type="pathway">
    <text evidence="6">Amino-acid degradation; L-kynurenine degradation; kynurenate from L-kynurenine: step 1/2.</text>
</comment>
<evidence type="ECO:0000259" key="8">
    <source>
        <dbReference type="Pfam" id="PF00155"/>
    </source>
</evidence>
<dbReference type="Pfam" id="PF00155">
    <property type="entry name" value="Aminotran_1_2"/>
    <property type="match status" value="1"/>
</dbReference>
<dbReference type="InterPro" id="IPR051326">
    <property type="entry name" value="Kynurenine-oxoglutarate_AT"/>
</dbReference>
<dbReference type="SUPFAM" id="SSF53383">
    <property type="entry name" value="PLP-dependent transferases"/>
    <property type="match status" value="1"/>
</dbReference>
<dbReference type="PANTHER" id="PTHR43807">
    <property type="entry name" value="FI04487P"/>
    <property type="match status" value="1"/>
</dbReference>
<evidence type="ECO:0000256" key="1">
    <source>
        <dbReference type="ARBA" id="ARBA00001933"/>
    </source>
</evidence>
<dbReference type="CDD" id="cd00609">
    <property type="entry name" value="AAT_like"/>
    <property type="match status" value="1"/>
</dbReference>
<keyword evidence="4" id="KW-0808">Transferase</keyword>
<feature type="chain" id="PRO_5046289782" description="kynurenine--oxoglutarate transaminase" evidence="7">
    <location>
        <begin position="18"/>
        <end position="605"/>
    </location>
</feature>
<evidence type="ECO:0000256" key="3">
    <source>
        <dbReference type="ARBA" id="ARBA00022576"/>
    </source>
</evidence>
<keyword evidence="10" id="KW-1185">Reference proteome</keyword>
<dbReference type="InterPro" id="IPR015422">
    <property type="entry name" value="PyrdxlP-dep_Trfase_small"/>
</dbReference>
<dbReference type="EMBL" id="CP111028">
    <property type="protein sequence ID" value="WAR30342.1"/>
    <property type="molecule type" value="Genomic_DNA"/>
</dbReference>
<evidence type="ECO:0000256" key="7">
    <source>
        <dbReference type="SAM" id="SignalP"/>
    </source>
</evidence>
<dbReference type="Gene3D" id="3.40.640.10">
    <property type="entry name" value="Type I PLP-dependent aspartate aminotransferase-like (Major domain)"/>
    <property type="match status" value="1"/>
</dbReference>
<evidence type="ECO:0000256" key="5">
    <source>
        <dbReference type="ARBA" id="ARBA00022898"/>
    </source>
</evidence>
<gene>
    <name evidence="9" type="ORF">MAR_032884</name>
</gene>
<feature type="domain" description="Aminotransferase class I/classII large" evidence="8">
    <location>
        <begin position="279"/>
        <end position="584"/>
    </location>
</feature>
<evidence type="ECO:0000256" key="6">
    <source>
        <dbReference type="ARBA" id="ARBA00024016"/>
    </source>
</evidence>
<reference evidence="9" key="1">
    <citation type="submission" date="2022-11" db="EMBL/GenBank/DDBJ databases">
        <title>Centuries of genome instability and evolution in soft-shell clam transmissible cancer (bioRxiv).</title>
        <authorList>
            <person name="Hart S.F.M."/>
            <person name="Yonemitsu M.A."/>
            <person name="Giersch R.M."/>
            <person name="Beal B.F."/>
            <person name="Arriagada G."/>
            <person name="Davis B.W."/>
            <person name="Ostrander E.A."/>
            <person name="Goff S.P."/>
            <person name="Metzger M.J."/>
        </authorList>
    </citation>
    <scope>NUCLEOTIDE SEQUENCE</scope>
    <source>
        <strain evidence="9">MELC-2E11</strain>
        <tissue evidence="9">Siphon/mantle</tissue>
    </source>
</reference>
<keyword evidence="3" id="KW-0032">Aminotransferase</keyword>
<dbReference type="Proteomes" id="UP001164746">
    <property type="component" value="Chromosome 17"/>
</dbReference>
<organism evidence="9 10">
    <name type="scientific">Mya arenaria</name>
    <name type="common">Soft-shell clam</name>
    <dbReference type="NCBI Taxonomy" id="6604"/>
    <lineage>
        <taxon>Eukaryota</taxon>
        <taxon>Metazoa</taxon>
        <taxon>Spiralia</taxon>
        <taxon>Lophotrochozoa</taxon>
        <taxon>Mollusca</taxon>
        <taxon>Bivalvia</taxon>
        <taxon>Autobranchia</taxon>
        <taxon>Heteroconchia</taxon>
        <taxon>Euheterodonta</taxon>
        <taxon>Imparidentia</taxon>
        <taxon>Neoheterodontei</taxon>
        <taxon>Myida</taxon>
        <taxon>Myoidea</taxon>
        <taxon>Myidae</taxon>
        <taxon>Mya</taxon>
    </lineage>
</organism>
<dbReference type="InterPro" id="IPR015421">
    <property type="entry name" value="PyrdxlP-dep_Trfase_major"/>
</dbReference>
<dbReference type="Gene3D" id="3.90.1150.10">
    <property type="entry name" value="Aspartate Aminotransferase, domain 1"/>
    <property type="match status" value="1"/>
</dbReference>
<dbReference type="InterPro" id="IPR004839">
    <property type="entry name" value="Aminotransferase_I/II_large"/>
</dbReference>
<protein>
    <recommendedName>
        <fullName evidence="2">kynurenine--oxoglutarate transaminase</fullName>
        <ecNumber evidence="2">2.6.1.7</ecNumber>
    </recommendedName>
</protein>
<evidence type="ECO:0000256" key="2">
    <source>
        <dbReference type="ARBA" id="ARBA00012751"/>
    </source>
</evidence>
<keyword evidence="5" id="KW-0663">Pyridoxal phosphate</keyword>
<sequence>MDRRFMALIFLIFQCAAYGTYMSSCERYNFEDTVLNDLREIKNTIRGISSPTTPPTPPPTCPSEWRKFGNSCYLFNTTRMSFVNAEPSIHPSSHPSIHPSIHLAIHPSIHPSIHPNWAPNEPNGATESCGCLKFFTGYHWNDINCAIFSIWEQSLTSKFGVTLEEHATKRLLSPADKPKQGHLSVVLWSSGDRKYLIIFSFIQEEGRKTELHNNSELIINFTRVYQINLVILEFGHQSTEILFGHQISSVIFTEVPVAIKKNVKQDSVEFGKLSAEYKAINLGQGFPDYHPPQHVLDIFAKLVQGDNPLVHQYTRSYGHPHLVNVLAKLYGPIMGRQIDPMTEVTVSIGAFGILFSCMQGLVNPGDEVIIIEPFFDCYEPMVRVAGGKPVFVPLRPTKTEGEMTSHDWQLNTEEITKAFNKNTKAIILNNPNNPVGKVFRREELEVIAKLCIEHDVVCVADEVYEWMIYRGFEHIKIGSAGKTFSATGWKLGWAVGPADLMQALMVLHQNSIYTCPTPIQEAVAAGLEYELSVFGDEEKCYLKSLALQELAPKRDMLAKVLSEVGMTPTVPEGGYFMLADISKLRGFYFGSRRESPEGMEGRTRQ</sequence>
<feature type="signal peptide" evidence="7">
    <location>
        <begin position="1"/>
        <end position="17"/>
    </location>
</feature>
<evidence type="ECO:0000313" key="9">
    <source>
        <dbReference type="EMBL" id="WAR30342.1"/>
    </source>
</evidence>